<dbReference type="GO" id="GO:0015627">
    <property type="term" value="C:type II protein secretion system complex"/>
    <property type="evidence" value="ECO:0007669"/>
    <property type="project" value="InterPro"/>
</dbReference>
<feature type="region of interest" description="Disordered" evidence="10">
    <location>
        <begin position="1"/>
        <end position="25"/>
    </location>
</feature>
<reference evidence="13 14" key="1">
    <citation type="submission" date="2019-07" db="EMBL/GenBank/DDBJ databases">
        <title>Whole genome shotgun sequence of Myxococcus fulvus NBRC 100333.</title>
        <authorList>
            <person name="Hosoyama A."/>
            <person name="Uohara A."/>
            <person name="Ohji S."/>
            <person name="Ichikawa N."/>
        </authorList>
    </citation>
    <scope>NUCLEOTIDE SEQUENCE [LARGE SCALE GENOMIC DNA]</scope>
    <source>
        <strain evidence="13 14">NBRC 100333</strain>
    </source>
</reference>
<keyword evidence="6" id="KW-0997">Cell inner membrane</keyword>
<feature type="transmembrane region" description="Helical" evidence="11">
    <location>
        <begin position="32"/>
        <end position="54"/>
    </location>
</feature>
<dbReference type="InterPro" id="IPR000983">
    <property type="entry name" value="Bac_GSPG_pilin"/>
</dbReference>
<dbReference type="NCBIfam" id="TIGR02532">
    <property type="entry name" value="IV_pilin_GFxxxE"/>
    <property type="match status" value="1"/>
</dbReference>
<accession>A0A511T3L7</accession>
<dbReference type="AlphaFoldDB" id="A0A511T3L7"/>
<dbReference type="InterPro" id="IPR013545">
    <property type="entry name" value="T2SS_protein-GspG_C"/>
</dbReference>
<comment type="caution">
    <text evidence="13">The sequence shown here is derived from an EMBL/GenBank/DDBJ whole genome shotgun (WGS) entry which is preliminary data.</text>
</comment>
<evidence type="ECO:0000256" key="4">
    <source>
        <dbReference type="ARBA" id="ARBA00022475"/>
    </source>
</evidence>
<keyword evidence="9 11" id="KW-0472">Membrane</keyword>
<dbReference type="SUPFAM" id="SSF54523">
    <property type="entry name" value="Pili subunits"/>
    <property type="match status" value="1"/>
</dbReference>
<evidence type="ECO:0000313" key="14">
    <source>
        <dbReference type="Proteomes" id="UP000321514"/>
    </source>
</evidence>
<evidence type="ECO:0000256" key="2">
    <source>
        <dbReference type="ARBA" id="ARBA00009984"/>
    </source>
</evidence>
<comment type="subcellular location">
    <subcellularLocation>
        <location evidence="1">Cell inner membrane</location>
        <topology evidence="1">Single-pass membrane protein</topology>
    </subcellularLocation>
</comment>
<comment type="similarity">
    <text evidence="2">Belongs to the GSP G family.</text>
</comment>
<dbReference type="Pfam" id="PF07963">
    <property type="entry name" value="N_methyl"/>
    <property type="match status" value="1"/>
</dbReference>
<dbReference type="PROSITE" id="PS00409">
    <property type="entry name" value="PROKAR_NTER_METHYL"/>
    <property type="match status" value="1"/>
</dbReference>
<dbReference type="PRINTS" id="PR00813">
    <property type="entry name" value="BCTERIALGSPG"/>
</dbReference>
<proteinExistence type="inferred from homology"/>
<evidence type="ECO:0000259" key="12">
    <source>
        <dbReference type="Pfam" id="PF08334"/>
    </source>
</evidence>
<name>A0A511T3L7_MYXFU</name>
<dbReference type="PANTHER" id="PTHR30093">
    <property type="entry name" value="GENERAL SECRETION PATHWAY PROTEIN G"/>
    <property type="match status" value="1"/>
</dbReference>
<keyword evidence="4" id="KW-1003">Cell membrane</keyword>
<keyword evidence="5" id="KW-0488">Methylation</keyword>
<evidence type="ECO:0000256" key="9">
    <source>
        <dbReference type="ARBA" id="ARBA00023136"/>
    </source>
</evidence>
<evidence type="ECO:0000256" key="1">
    <source>
        <dbReference type="ARBA" id="ARBA00004377"/>
    </source>
</evidence>
<feature type="domain" description="Type II secretion system protein GspG C-terminal" evidence="12">
    <location>
        <begin position="53"/>
        <end position="145"/>
    </location>
</feature>
<dbReference type="STRING" id="1334629.MFUL124B02_15845"/>
<dbReference type="NCBIfam" id="TIGR01710">
    <property type="entry name" value="typeII_sec_gspG"/>
    <property type="match status" value="1"/>
</dbReference>
<evidence type="ECO:0000256" key="11">
    <source>
        <dbReference type="SAM" id="Phobius"/>
    </source>
</evidence>
<organism evidence="13 14">
    <name type="scientific">Myxococcus fulvus</name>
    <dbReference type="NCBI Taxonomy" id="33"/>
    <lineage>
        <taxon>Bacteria</taxon>
        <taxon>Pseudomonadati</taxon>
        <taxon>Myxococcota</taxon>
        <taxon>Myxococcia</taxon>
        <taxon>Myxococcales</taxon>
        <taxon>Cystobacterineae</taxon>
        <taxon>Myxococcaceae</taxon>
        <taxon>Myxococcus</taxon>
    </lineage>
</organism>
<dbReference type="InterPro" id="IPR012902">
    <property type="entry name" value="N_methyl_site"/>
</dbReference>
<dbReference type="GO" id="GO:0015628">
    <property type="term" value="P:protein secretion by the type II secretion system"/>
    <property type="evidence" value="ECO:0007669"/>
    <property type="project" value="InterPro"/>
</dbReference>
<gene>
    <name evidence="13" type="primary">gspG_2</name>
    <name evidence="13" type="ORF">MFU01_37970</name>
</gene>
<dbReference type="Proteomes" id="UP000321514">
    <property type="component" value="Unassembled WGS sequence"/>
</dbReference>
<dbReference type="EMBL" id="BJXR01000030">
    <property type="protein sequence ID" value="GEN08760.1"/>
    <property type="molecule type" value="Genomic_DNA"/>
</dbReference>
<keyword evidence="7 11" id="KW-0812">Transmembrane</keyword>
<sequence length="152" mass="16505">MPESHPEVRDMNQTTQNTQQQRRRRNRRGMTLIEIMVVITILGLIAAAVGVAVIPQLEAARRDRASLDIKNIQGALKLYYTKKGKYPDTSAGLNALVETQSLESMPKDPWNNDYVYLNEGGKPVIISYGADGTAGGEGNDADISSADGAATK</sequence>
<feature type="compositionally biased region" description="Basic and acidic residues" evidence="10">
    <location>
        <begin position="1"/>
        <end position="10"/>
    </location>
</feature>
<evidence type="ECO:0000256" key="8">
    <source>
        <dbReference type="ARBA" id="ARBA00022989"/>
    </source>
</evidence>
<evidence type="ECO:0000256" key="10">
    <source>
        <dbReference type="SAM" id="MobiDB-lite"/>
    </source>
</evidence>
<evidence type="ECO:0000256" key="3">
    <source>
        <dbReference type="ARBA" id="ARBA00020042"/>
    </source>
</evidence>
<evidence type="ECO:0000256" key="5">
    <source>
        <dbReference type="ARBA" id="ARBA00022481"/>
    </source>
</evidence>
<dbReference type="Gene3D" id="3.30.700.10">
    <property type="entry name" value="Glycoprotein, Type 4 Pilin"/>
    <property type="match status" value="1"/>
</dbReference>
<protein>
    <recommendedName>
        <fullName evidence="3">Type II secretion system core protein G</fullName>
    </recommendedName>
</protein>
<dbReference type="InterPro" id="IPR010054">
    <property type="entry name" value="Type2_sec_GspG"/>
</dbReference>
<evidence type="ECO:0000313" key="13">
    <source>
        <dbReference type="EMBL" id="GEN08760.1"/>
    </source>
</evidence>
<dbReference type="InterPro" id="IPR045584">
    <property type="entry name" value="Pilin-like"/>
</dbReference>
<feature type="region of interest" description="Disordered" evidence="10">
    <location>
        <begin position="133"/>
        <end position="152"/>
    </location>
</feature>
<dbReference type="GO" id="GO:0005886">
    <property type="term" value="C:plasma membrane"/>
    <property type="evidence" value="ECO:0007669"/>
    <property type="project" value="UniProtKB-SubCell"/>
</dbReference>
<keyword evidence="8 11" id="KW-1133">Transmembrane helix</keyword>
<dbReference type="PANTHER" id="PTHR30093:SF44">
    <property type="entry name" value="TYPE II SECRETION SYSTEM CORE PROTEIN G"/>
    <property type="match status" value="1"/>
</dbReference>
<evidence type="ECO:0000256" key="7">
    <source>
        <dbReference type="ARBA" id="ARBA00022692"/>
    </source>
</evidence>
<dbReference type="Pfam" id="PF08334">
    <property type="entry name" value="T2SSG"/>
    <property type="match status" value="1"/>
</dbReference>
<evidence type="ECO:0000256" key="6">
    <source>
        <dbReference type="ARBA" id="ARBA00022519"/>
    </source>
</evidence>